<accession>A0A517PFL4</accession>
<keyword evidence="6" id="KW-1185">Reference proteome</keyword>
<organism evidence="5 6">
    <name type="scientific">Alienimonas californiensis</name>
    <dbReference type="NCBI Taxonomy" id="2527989"/>
    <lineage>
        <taxon>Bacteria</taxon>
        <taxon>Pseudomonadati</taxon>
        <taxon>Planctomycetota</taxon>
        <taxon>Planctomycetia</taxon>
        <taxon>Planctomycetales</taxon>
        <taxon>Planctomycetaceae</taxon>
        <taxon>Alienimonas</taxon>
    </lineage>
</organism>
<dbReference type="GO" id="GO:0009055">
    <property type="term" value="F:electron transfer activity"/>
    <property type="evidence" value="ECO:0007669"/>
    <property type="project" value="InterPro"/>
</dbReference>
<keyword evidence="1" id="KW-0732">Signal</keyword>
<dbReference type="Pfam" id="PF07583">
    <property type="entry name" value="PSCyt2"/>
    <property type="match status" value="1"/>
</dbReference>
<dbReference type="InterPro" id="IPR011444">
    <property type="entry name" value="DUF1549"/>
</dbReference>
<proteinExistence type="predicted"/>
<dbReference type="Gene3D" id="1.10.760.10">
    <property type="entry name" value="Cytochrome c-like domain"/>
    <property type="match status" value="1"/>
</dbReference>
<sequence precursor="true">MPAPRPILTSLPSLAAATVCLSLTLGAAHAADSAPDPAAVEHFERHIRPLLAKRCFECHGAEKQQGGVRLDRRATAFSIEELSTGAPAIAAGNPAGSRLIEVLAHGDYDTGMPPTGKMRDEEIALLTNWVERGAVWPEDSPTPAEGEAVDLTQHWSFQPVTHPAVPDAPGATPIDRFLNAKLAAAGATAAPEADRRTLIRRAYLDLLGLPPTWEELQSALADESPDWWPRLVDRLLADPRLGPRWARHWLDVARYADTKGYVFTESIEYPFAWTYRDYVSRSFNDDKPFDQFVTEQLAADRLGLPENAPELAALGFLTLGDRFRNDGILIADDQVDVTSRGLLGLTVACARCHDHKFDPIPTEDYYALFGVFRSSEDREELPRIGEPADTPEVRAFLAQRGELEAAAAAEQAKQTEAIVADLRAKFGQYLAAGAELMPGDDPRRKALRDAAVRHFRDTLKRLKEDDAQLGEWVRLQKQGKDADAEAVAALIERFDAPQADAALAAADQYAVVPEGQFVPFANQAERNAHRNAVKKLETFIADSPHAPARAQALKDADRRERNTVFLRGDRGRRGKEVVPHAVPSILTEGELVELTADPNSASGTSGRRELAAAIVDPRNPLTARVIVNRVWAWHFGTGIVATPSDFGLQGEPPSHPELLDWLATEFVANGWSLKWLHRQIALTDAYRRTAGPAAGSEIDPGNRLLAHFPRRRLALEAWRDSVLAAAGALDQDATGRPVEAFAEQPVNVRTIRARVNRNDLPGVLRNFDFPAPDSSAAARTETAVPQQALYALNGPHLSAWAAALAQQTGPDAGALYRRVLLREPTADERTRAEAYLAAGGADAPALLAQALLMSNEFAFLE</sequence>
<evidence type="ECO:0000256" key="1">
    <source>
        <dbReference type="SAM" id="SignalP"/>
    </source>
</evidence>
<feature type="domain" description="DUF1549" evidence="2">
    <location>
        <begin position="173"/>
        <end position="376"/>
    </location>
</feature>
<dbReference type="SUPFAM" id="SSF46626">
    <property type="entry name" value="Cytochrome c"/>
    <property type="match status" value="1"/>
</dbReference>
<name>A0A517PFL4_9PLAN</name>
<feature type="domain" description="DUF1553" evidence="3">
    <location>
        <begin position="606"/>
        <end position="836"/>
    </location>
</feature>
<dbReference type="InterPro" id="IPR022655">
    <property type="entry name" value="DUF1553"/>
</dbReference>
<dbReference type="GO" id="GO:0020037">
    <property type="term" value="F:heme binding"/>
    <property type="evidence" value="ECO:0007669"/>
    <property type="project" value="InterPro"/>
</dbReference>
<dbReference type="AlphaFoldDB" id="A0A517PFL4"/>
<protein>
    <submittedName>
        <fullName evidence="5">Planctomycete cytochrome C</fullName>
    </submittedName>
</protein>
<dbReference type="PANTHER" id="PTHR35889:SF3">
    <property type="entry name" value="F-BOX DOMAIN-CONTAINING PROTEIN"/>
    <property type="match status" value="1"/>
</dbReference>
<dbReference type="Pfam" id="PF07587">
    <property type="entry name" value="PSD1"/>
    <property type="match status" value="1"/>
</dbReference>
<reference evidence="5 6" key="1">
    <citation type="submission" date="2019-02" db="EMBL/GenBank/DDBJ databases">
        <title>Deep-cultivation of Planctomycetes and their phenomic and genomic characterization uncovers novel biology.</title>
        <authorList>
            <person name="Wiegand S."/>
            <person name="Jogler M."/>
            <person name="Boedeker C."/>
            <person name="Pinto D."/>
            <person name="Vollmers J."/>
            <person name="Rivas-Marin E."/>
            <person name="Kohn T."/>
            <person name="Peeters S.H."/>
            <person name="Heuer A."/>
            <person name="Rast P."/>
            <person name="Oberbeckmann S."/>
            <person name="Bunk B."/>
            <person name="Jeske O."/>
            <person name="Meyerdierks A."/>
            <person name="Storesund J.E."/>
            <person name="Kallscheuer N."/>
            <person name="Luecker S."/>
            <person name="Lage O.M."/>
            <person name="Pohl T."/>
            <person name="Merkel B.J."/>
            <person name="Hornburger P."/>
            <person name="Mueller R.-W."/>
            <person name="Bruemmer F."/>
            <person name="Labrenz M."/>
            <person name="Spormann A.M."/>
            <person name="Op den Camp H."/>
            <person name="Overmann J."/>
            <person name="Amann R."/>
            <person name="Jetten M.S.M."/>
            <person name="Mascher T."/>
            <person name="Medema M.H."/>
            <person name="Devos D.P."/>
            <person name="Kaster A.-K."/>
            <person name="Ovreas L."/>
            <person name="Rohde M."/>
            <person name="Galperin M.Y."/>
            <person name="Jogler C."/>
        </authorList>
    </citation>
    <scope>NUCLEOTIDE SEQUENCE [LARGE SCALE GENOMIC DNA]</scope>
    <source>
        <strain evidence="5 6">CA12</strain>
    </source>
</reference>
<dbReference type="InterPro" id="IPR036909">
    <property type="entry name" value="Cyt_c-like_dom_sf"/>
</dbReference>
<gene>
    <name evidence="5" type="ORF">CA12_43130</name>
</gene>
<evidence type="ECO:0000259" key="3">
    <source>
        <dbReference type="Pfam" id="PF07587"/>
    </source>
</evidence>
<dbReference type="EMBL" id="CP036265">
    <property type="protein sequence ID" value="QDT18172.1"/>
    <property type="molecule type" value="Genomic_DNA"/>
</dbReference>
<dbReference type="RefSeq" id="WP_145361137.1">
    <property type="nucleotide sequence ID" value="NZ_CP036265.1"/>
</dbReference>
<dbReference type="Pfam" id="PF07635">
    <property type="entry name" value="PSCyt1"/>
    <property type="match status" value="1"/>
</dbReference>
<evidence type="ECO:0000313" key="5">
    <source>
        <dbReference type="EMBL" id="QDT18172.1"/>
    </source>
</evidence>
<feature type="chain" id="PRO_5022221979" evidence="1">
    <location>
        <begin position="31"/>
        <end position="861"/>
    </location>
</feature>
<dbReference type="InterPro" id="IPR011429">
    <property type="entry name" value="Cyt_c_Planctomycete-type"/>
</dbReference>
<dbReference type="OrthoDB" id="127107at2"/>
<evidence type="ECO:0000259" key="2">
    <source>
        <dbReference type="Pfam" id="PF07583"/>
    </source>
</evidence>
<dbReference type="Proteomes" id="UP000318741">
    <property type="component" value="Chromosome"/>
</dbReference>
<dbReference type="KEGG" id="acaf:CA12_43130"/>
<evidence type="ECO:0000259" key="4">
    <source>
        <dbReference type="Pfam" id="PF07635"/>
    </source>
</evidence>
<feature type="signal peptide" evidence="1">
    <location>
        <begin position="1"/>
        <end position="30"/>
    </location>
</feature>
<dbReference type="PANTHER" id="PTHR35889">
    <property type="entry name" value="CYCLOINULO-OLIGOSACCHARIDE FRUCTANOTRANSFERASE-RELATED"/>
    <property type="match status" value="1"/>
</dbReference>
<evidence type="ECO:0000313" key="6">
    <source>
        <dbReference type="Proteomes" id="UP000318741"/>
    </source>
</evidence>
<feature type="domain" description="Cytochrome C Planctomycete-type" evidence="4">
    <location>
        <begin position="55"/>
        <end position="116"/>
    </location>
</feature>